<sequence length="72" mass="8477">MMNALVIIKLIIFQISIIYYLKIKKKNKIKLNKINSIFFLKKNGSSNISSKQIMFIIHYSQSFIIKIITIKI</sequence>
<accession>A0A1Y2CUT1</accession>
<evidence type="ECO:0000313" key="2">
    <source>
        <dbReference type="EMBL" id="ORY50646.1"/>
    </source>
</evidence>
<reference evidence="2 3" key="1">
    <citation type="submission" date="2016-08" db="EMBL/GenBank/DDBJ databases">
        <title>A Parts List for Fungal Cellulosomes Revealed by Comparative Genomics.</title>
        <authorList>
            <consortium name="DOE Joint Genome Institute"/>
            <person name="Haitjema C.H."/>
            <person name="Gilmore S.P."/>
            <person name="Henske J.K."/>
            <person name="Solomon K.V."/>
            <person name="De Groot R."/>
            <person name="Kuo A."/>
            <person name="Mondo S.J."/>
            <person name="Salamov A.A."/>
            <person name="Labutti K."/>
            <person name="Zhao Z."/>
            <person name="Chiniquy J."/>
            <person name="Barry K."/>
            <person name="Brewer H.M."/>
            <person name="Purvine S.O."/>
            <person name="Wright A.T."/>
            <person name="Boxma B."/>
            <person name="Van Alen T."/>
            <person name="Hackstein J.H."/>
            <person name="Baker S.E."/>
            <person name="Grigoriev I.V."/>
            <person name="O'Malley M.A."/>
        </authorList>
    </citation>
    <scope>NUCLEOTIDE SEQUENCE [LARGE SCALE GENOMIC DNA]</scope>
    <source>
        <strain evidence="2 3">G1</strain>
    </source>
</reference>
<comment type="caution">
    <text evidence="2">The sequence shown here is derived from an EMBL/GenBank/DDBJ whole genome shotgun (WGS) entry which is preliminary data.</text>
</comment>
<dbReference type="Proteomes" id="UP000193920">
    <property type="component" value="Unassembled WGS sequence"/>
</dbReference>
<feature type="transmembrane region" description="Helical" evidence="1">
    <location>
        <begin position="6"/>
        <end position="23"/>
    </location>
</feature>
<keyword evidence="3" id="KW-1185">Reference proteome</keyword>
<proteinExistence type="predicted"/>
<evidence type="ECO:0000256" key="1">
    <source>
        <dbReference type="SAM" id="Phobius"/>
    </source>
</evidence>
<dbReference type="AlphaFoldDB" id="A0A1Y2CUT1"/>
<keyword evidence="1" id="KW-0812">Transmembrane</keyword>
<keyword evidence="1" id="KW-1133">Transmembrane helix</keyword>
<name>A0A1Y2CUT1_9FUNG</name>
<evidence type="ECO:0000313" key="3">
    <source>
        <dbReference type="Proteomes" id="UP000193920"/>
    </source>
</evidence>
<protein>
    <submittedName>
        <fullName evidence="2">Uncharacterized protein</fullName>
    </submittedName>
</protein>
<gene>
    <name evidence="2" type="ORF">LY90DRAFT_292718</name>
</gene>
<keyword evidence="1" id="KW-0472">Membrane</keyword>
<dbReference type="EMBL" id="MCOG01000097">
    <property type="protein sequence ID" value="ORY50646.1"/>
    <property type="molecule type" value="Genomic_DNA"/>
</dbReference>
<organism evidence="2 3">
    <name type="scientific">Neocallimastix californiae</name>
    <dbReference type="NCBI Taxonomy" id="1754190"/>
    <lineage>
        <taxon>Eukaryota</taxon>
        <taxon>Fungi</taxon>
        <taxon>Fungi incertae sedis</taxon>
        <taxon>Chytridiomycota</taxon>
        <taxon>Chytridiomycota incertae sedis</taxon>
        <taxon>Neocallimastigomycetes</taxon>
        <taxon>Neocallimastigales</taxon>
        <taxon>Neocallimastigaceae</taxon>
        <taxon>Neocallimastix</taxon>
    </lineage>
</organism>